<keyword evidence="2" id="KW-1185">Reference proteome</keyword>
<accession>A0ABS6YRM5</accession>
<evidence type="ECO:0000313" key="1">
    <source>
        <dbReference type="EMBL" id="MBW5424100.1"/>
    </source>
</evidence>
<dbReference type="Proteomes" id="UP001197114">
    <property type="component" value="Unassembled WGS sequence"/>
</dbReference>
<evidence type="ECO:0000313" key="2">
    <source>
        <dbReference type="Proteomes" id="UP001197114"/>
    </source>
</evidence>
<organism evidence="1 2">
    <name type="scientific">Streptomyces anatolicus</name>
    <dbReference type="NCBI Taxonomy" id="2675858"/>
    <lineage>
        <taxon>Bacteria</taxon>
        <taxon>Bacillati</taxon>
        <taxon>Actinomycetota</taxon>
        <taxon>Actinomycetes</taxon>
        <taxon>Kitasatosporales</taxon>
        <taxon>Streptomycetaceae</taxon>
        <taxon>Streptomyces</taxon>
    </lineage>
</organism>
<comment type="caution">
    <text evidence="1">The sequence shown here is derived from an EMBL/GenBank/DDBJ whole genome shotgun (WGS) entry which is preliminary data.</text>
</comment>
<reference evidence="1 2" key="1">
    <citation type="submission" date="2019-11" db="EMBL/GenBank/DDBJ databases">
        <authorList>
            <person name="Ay H."/>
        </authorList>
    </citation>
    <scope>NUCLEOTIDE SEQUENCE [LARGE SCALE GENOMIC DNA]</scope>
    <source>
        <strain evidence="1 2">BG9H</strain>
    </source>
</reference>
<gene>
    <name evidence="1" type="ORF">GKQ77_21450</name>
</gene>
<dbReference type="RefSeq" id="WP_219690564.1">
    <property type="nucleotide sequence ID" value="NZ_WMBF01000267.1"/>
</dbReference>
<name>A0ABS6YRM5_9ACTN</name>
<proteinExistence type="predicted"/>
<dbReference type="EMBL" id="WMBF01000267">
    <property type="protein sequence ID" value="MBW5424100.1"/>
    <property type="molecule type" value="Genomic_DNA"/>
</dbReference>
<protein>
    <recommendedName>
        <fullName evidence="3">Microcin J25-processing protein McjB C-terminal domain-containing protein</fullName>
    </recommendedName>
</protein>
<evidence type="ECO:0008006" key="3">
    <source>
        <dbReference type="Google" id="ProtNLM"/>
    </source>
</evidence>
<sequence>MVTDVSALLRSAQAGKEFLESSRRDGGLFDFAPWPPVPARRFGPVGRARTVTGLRAVQRLTVGFLDPVEDAIYLTAGLRRLGFPASFHLGRETVPAAPPAGLYAWVRCGGDVLSTSLPVTEEYVEIYTNTPEDEDSA</sequence>